<dbReference type="InterPro" id="IPR029032">
    <property type="entry name" value="AhpD-like"/>
</dbReference>
<dbReference type="NCBIfam" id="TIGR00778">
    <property type="entry name" value="ahpD_dom"/>
    <property type="match status" value="1"/>
</dbReference>
<protein>
    <recommendedName>
        <fullName evidence="2">Carboxymuconolactone decarboxylase-like domain-containing protein</fullName>
    </recommendedName>
</protein>
<dbReference type="AlphaFoldDB" id="A0A4W2EAA1"/>
<dbReference type="PANTHER" id="PTHR35446">
    <property type="entry name" value="SI:CH211-175M2.5"/>
    <property type="match status" value="1"/>
</dbReference>
<reference evidence="3 4" key="1">
    <citation type="submission" date="2018-11" db="EMBL/GenBank/DDBJ databases">
        <title>Haplotype-resolved cattle genomes.</title>
        <authorList>
            <person name="Low W.Y."/>
            <person name="Tearle R."/>
            <person name="Bickhart D.M."/>
            <person name="Rosen B.D."/>
            <person name="Koren S."/>
            <person name="Rhie A."/>
            <person name="Hiendleder S."/>
            <person name="Phillippy A.M."/>
            <person name="Smith T.P.L."/>
            <person name="Williams J.L."/>
        </authorList>
    </citation>
    <scope>NUCLEOTIDE SEQUENCE [LARGE SCALE GENOMIC DNA]</scope>
</reference>
<reference evidence="3" key="2">
    <citation type="submission" date="2025-08" db="UniProtKB">
        <authorList>
            <consortium name="Ensembl"/>
        </authorList>
    </citation>
    <scope>IDENTIFICATION</scope>
</reference>
<reference evidence="3" key="3">
    <citation type="submission" date="2025-09" db="UniProtKB">
        <authorList>
            <consortium name="Ensembl"/>
        </authorList>
    </citation>
    <scope>IDENTIFICATION</scope>
</reference>
<dbReference type="GO" id="GO:0051920">
    <property type="term" value="F:peroxiredoxin activity"/>
    <property type="evidence" value="ECO:0007669"/>
    <property type="project" value="InterPro"/>
</dbReference>
<dbReference type="Pfam" id="PF02627">
    <property type="entry name" value="CMD"/>
    <property type="match status" value="1"/>
</dbReference>
<evidence type="ECO:0000313" key="4">
    <source>
        <dbReference type="Proteomes" id="UP000314981"/>
    </source>
</evidence>
<feature type="region of interest" description="Disordered" evidence="1">
    <location>
        <begin position="54"/>
        <end position="84"/>
    </location>
</feature>
<sequence length="350" mass="39297">MILGLSLTHLHVNRGASVRNGPNLAEEVYQGQFGHVCPHVGVGLVHCQVHSGKHRCGKEQSPETGSSGLEGGSKAPGGRCPARHAQRAEHARRILVRAPRAAMSVLCCLGVVQPASLLRLVTNKFWKKLPLVTLNLRLYESQQQEEKSKPIGRYPIPYKKDLPFDILELMEEIEKKTGFLPNVFKVLSHRPLEFRAFFAYYNVICNKKTGQLSRADKELIILVTSLANRCSYSVVVHSALYRVFSKNPVLSDQVCINWRKSDLPAREKAMLEFALAISQADDITDDHFKKLEVHGFNQEDAWDIAAISAFYAMSNRLAHFVNLVPNKEFYLMGRTNDVKDIRSEPAAPEI</sequence>
<dbReference type="Gene3D" id="1.20.1290.10">
    <property type="entry name" value="AhpD-like"/>
    <property type="match status" value="1"/>
</dbReference>
<dbReference type="SUPFAM" id="SSF69118">
    <property type="entry name" value="AhpD-like"/>
    <property type="match status" value="1"/>
</dbReference>
<evidence type="ECO:0000313" key="3">
    <source>
        <dbReference type="Ensembl" id="ENSBIXP00000035981.1"/>
    </source>
</evidence>
<proteinExistence type="predicted"/>
<dbReference type="InterPro" id="IPR004675">
    <property type="entry name" value="AhpD_core"/>
</dbReference>
<dbReference type="Proteomes" id="UP000314981">
    <property type="component" value="Chromosome 8"/>
</dbReference>
<feature type="domain" description="Carboxymuconolactone decarboxylase-like" evidence="2">
    <location>
        <begin position="194"/>
        <end position="240"/>
    </location>
</feature>
<accession>A0A4W2EAA1</accession>
<dbReference type="Gene3D" id="1.20.5.810">
    <property type="entry name" value="AhpD-like"/>
    <property type="match status" value="1"/>
</dbReference>
<organism evidence="3 4">
    <name type="scientific">Bos indicus x Bos taurus</name>
    <name type="common">Hybrid cattle</name>
    <dbReference type="NCBI Taxonomy" id="30522"/>
    <lineage>
        <taxon>Eukaryota</taxon>
        <taxon>Metazoa</taxon>
        <taxon>Chordata</taxon>
        <taxon>Craniata</taxon>
        <taxon>Vertebrata</taxon>
        <taxon>Euteleostomi</taxon>
        <taxon>Mammalia</taxon>
        <taxon>Eutheria</taxon>
        <taxon>Laurasiatheria</taxon>
        <taxon>Artiodactyla</taxon>
        <taxon>Ruminantia</taxon>
        <taxon>Pecora</taxon>
        <taxon>Bovidae</taxon>
        <taxon>Bovinae</taxon>
        <taxon>Bos</taxon>
    </lineage>
</organism>
<evidence type="ECO:0000256" key="1">
    <source>
        <dbReference type="SAM" id="MobiDB-lite"/>
    </source>
</evidence>
<evidence type="ECO:0000259" key="2">
    <source>
        <dbReference type="Pfam" id="PF02627"/>
    </source>
</evidence>
<keyword evidence="4" id="KW-1185">Reference proteome</keyword>
<dbReference type="NCBIfam" id="TIGR01926">
    <property type="entry name" value="peroxid_rel"/>
    <property type="match status" value="1"/>
</dbReference>
<name>A0A4W2EAA1_BOBOX</name>
<dbReference type="InterPro" id="IPR003779">
    <property type="entry name" value="CMD-like"/>
</dbReference>
<dbReference type="InterPro" id="IPR010195">
    <property type="entry name" value="Uncharacterised_peroxidase-rel"/>
</dbReference>
<dbReference type="Ensembl" id="ENSBIXT00000046678.1">
    <property type="protein sequence ID" value="ENSBIXP00000035981.1"/>
    <property type="gene ID" value="ENSBIXG00000019336.1"/>
</dbReference>
<dbReference type="PANTHER" id="PTHR35446:SF2">
    <property type="entry name" value="CARBOXYMUCONOLACTONE DECARBOXYLASE-LIKE DOMAIN-CONTAINING PROTEIN"/>
    <property type="match status" value="1"/>
</dbReference>